<keyword evidence="2 10" id="KW-0479">Metal-binding</keyword>
<gene>
    <name evidence="10" type="primary">cas1</name>
    <name evidence="11" type="ORF">LX69_03026</name>
</gene>
<evidence type="ECO:0000256" key="5">
    <source>
        <dbReference type="ARBA" id="ARBA00022842"/>
    </source>
</evidence>
<evidence type="ECO:0000313" key="12">
    <source>
        <dbReference type="Proteomes" id="UP000249239"/>
    </source>
</evidence>
<keyword evidence="8 10" id="KW-0464">Manganese</keyword>
<dbReference type="Proteomes" id="UP000249239">
    <property type="component" value="Unassembled WGS sequence"/>
</dbReference>
<dbReference type="Gene3D" id="1.20.120.920">
    <property type="entry name" value="CRISPR-associated endonuclease Cas1, C-terminal domain"/>
    <property type="match status" value="1"/>
</dbReference>
<keyword evidence="4 10" id="KW-0378">Hydrolase</keyword>
<evidence type="ECO:0000256" key="7">
    <source>
        <dbReference type="ARBA" id="ARBA00023125"/>
    </source>
</evidence>
<dbReference type="GO" id="GO:0004520">
    <property type="term" value="F:DNA endonuclease activity"/>
    <property type="evidence" value="ECO:0007669"/>
    <property type="project" value="InterPro"/>
</dbReference>
<name>A0A2W7MW59_9BACT</name>
<protein>
    <recommendedName>
        <fullName evidence="10">CRISPR-associated endonuclease Cas1</fullName>
        <ecNumber evidence="10">3.1.-.-</ecNumber>
    </recommendedName>
</protein>
<accession>A0A2W7MW59</accession>
<evidence type="ECO:0000313" key="11">
    <source>
        <dbReference type="EMBL" id="PZX11793.1"/>
    </source>
</evidence>
<keyword evidence="12" id="KW-1185">Reference proteome</keyword>
<dbReference type="AlphaFoldDB" id="A0A2W7MW59"/>
<feature type="binding site" evidence="10">
    <location>
        <position position="223"/>
    </location>
    <ligand>
        <name>Mn(2+)</name>
        <dbReference type="ChEBI" id="CHEBI:29035"/>
    </ligand>
</feature>
<feature type="binding site" evidence="10">
    <location>
        <position position="150"/>
    </location>
    <ligand>
        <name>Mn(2+)</name>
        <dbReference type="ChEBI" id="CHEBI:29035"/>
    </ligand>
</feature>
<comment type="similarity">
    <text evidence="10">Belongs to the CRISPR-associated endonuclease Cas1 family.</text>
</comment>
<dbReference type="GO" id="GO:0051607">
    <property type="term" value="P:defense response to virus"/>
    <property type="evidence" value="ECO:0007669"/>
    <property type="project" value="UniProtKB-UniRule"/>
</dbReference>
<evidence type="ECO:0000256" key="1">
    <source>
        <dbReference type="ARBA" id="ARBA00022722"/>
    </source>
</evidence>
<dbReference type="HAMAP" id="MF_01470">
    <property type="entry name" value="Cas1"/>
    <property type="match status" value="1"/>
</dbReference>
<dbReference type="NCBIfam" id="TIGR03639">
    <property type="entry name" value="cas1_NMENI"/>
    <property type="match status" value="1"/>
</dbReference>
<dbReference type="InterPro" id="IPR042206">
    <property type="entry name" value="CRISPR-assoc_Cas1_C"/>
</dbReference>
<evidence type="ECO:0000256" key="2">
    <source>
        <dbReference type="ARBA" id="ARBA00022723"/>
    </source>
</evidence>
<reference evidence="11 12" key="1">
    <citation type="submission" date="2018-06" db="EMBL/GenBank/DDBJ databases">
        <title>Genomic Encyclopedia of Archaeal and Bacterial Type Strains, Phase II (KMG-II): from individual species to whole genera.</title>
        <authorList>
            <person name="Goeker M."/>
        </authorList>
    </citation>
    <scope>NUCLEOTIDE SEQUENCE [LARGE SCALE GENOMIC DNA]</scope>
    <source>
        <strain evidence="11 12">DSM 6779</strain>
    </source>
</reference>
<dbReference type="InterPro" id="IPR019855">
    <property type="entry name" value="CRISPR-assoc_Cas1_NMENI"/>
</dbReference>
<dbReference type="InterPro" id="IPR050646">
    <property type="entry name" value="Cas1"/>
</dbReference>
<dbReference type="InterPro" id="IPR042211">
    <property type="entry name" value="CRISPR-assoc_Cas1_N"/>
</dbReference>
<comment type="caution">
    <text evidence="11">The sequence shown here is derived from an EMBL/GenBank/DDBJ whole genome shotgun (WGS) entry which is preliminary data.</text>
</comment>
<evidence type="ECO:0000256" key="10">
    <source>
        <dbReference type="HAMAP-Rule" id="MF_01470"/>
    </source>
</evidence>
<dbReference type="OrthoDB" id="9803119at2"/>
<evidence type="ECO:0000256" key="3">
    <source>
        <dbReference type="ARBA" id="ARBA00022759"/>
    </source>
</evidence>
<comment type="cofactor">
    <cofactor evidence="10">
        <name>Mg(2+)</name>
        <dbReference type="ChEBI" id="CHEBI:18420"/>
    </cofactor>
    <cofactor evidence="10">
        <name>Mn(2+)</name>
        <dbReference type="ChEBI" id="CHEBI:29035"/>
    </cofactor>
</comment>
<proteinExistence type="inferred from homology"/>
<keyword evidence="6 10" id="KW-0051">Antiviral defense</keyword>
<dbReference type="EC" id="3.1.-.-" evidence="10"/>
<dbReference type="InterPro" id="IPR002729">
    <property type="entry name" value="CRISPR-assoc_Cas1"/>
</dbReference>
<dbReference type="GO" id="GO:0046872">
    <property type="term" value="F:metal ion binding"/>
    <property type="evidence" value="ECO:0007669"/>
    <property type="project" value="UniProtKB-UniRule"/>
</dbReference>
<dbReference type="PANTHER" id="PTHR34353:SF2">
    <property type="entry name" value="CRISPR-ASSOCIATED ENDONUCLEASE CAS1 1"/>
    <property type="match status" value="1"/>
</dbReference>
<dbReference type="Pfam" id="PF01867">
    <property type="entry name" value="Cas_Cas1"/>
    <property type="match status" value="1"/>
</dbReference>
<dbReference type="NCBIfam" id="TIGR00287">
    <property type="entry name" value="cas1"/>
    <property type="match status" value="1"/>
</dbReference>
<evidence type="ECO:0000256" key="4">
    <source>
        <dbReference type="ARBA" id="ARBA00022801"/>
    </source>
</evidence>
<keyword evidence="3 10" id="KW-0255">Endonuclease</keyword>
<evidence type="ECO:0000256" key="6">
    <source>
        <dbReference type="ARBA" id="ARBA00023118"/>
    </source>
</evidence>
<keyword evidence="1 10" id="KW-0540">Nuclease</keyword>
<keyword evidence="7 10" id="KW-0238">DNA-binding</keyword>
<sequence length="299" mass="33467">MIKRTLYFGNPAYLKKRDNQLVVELPNDTTKQSASVPIEDIGMVVLDHPQITITHALLMALNENNVATLSCNNSHTPEALMLPLASHHAYTEKLYNQLESSLPLKKNLWQQTVVSKIQNQAALLAQNGVTTDKMDFFVRQVKSGDPDNVEGRAAAYYWSNLLDPPGFKRHRFGDQPNAMFNYGYAILRGVVARSLVGSGLLPALGIHHRNKYNPYCLADDIMEPYRPYVDQLVLAYVDANETGEELTLEMKRHLLQVPVIDIVIEGKSSPLMVGVQRTTASVADCFAGITRKILYPEMQ</sequence>
<keyword evidence="5 10" id="KW-0460">Magnesium</keyword>
<dbReference type="EMBL" id="QKZK01000036">
    <property type="protein sequence ID" value="PZX11793.1"/>
    <property type="molecule type" value="Genomic_DNA"/>
</dbReference>
<comment type="function">
    <text evidence="10">CRISPR (clustered regularly interspaced short palindromic repeat), is an adaptive immune system that provides protection against mobile genetic elements (viruses, transposable elements and conjugative plasmids). CRISPR clusters contain spacers, sequences complementary to antecedent mobile elements, and target invading nucleic acids. CRISPR clusters are transcribed and processed into CRISPR RNA (crRNA). Acts as a dsDNA endonuclease. Involved in the integration of spacer DNA into the CRISPR cassette.</text>
</comment>
<dbReference type="RefSeq" id="WP_111446837.1">
    <property type="nucleotide sequence ID" value="NZ_QKZK01000036.1"/>
</dbReference>
<dbReference type="PANTHER" id="PTHR34353">
    <property type="entry name" value="CRISPR-ASSOCIATED ENDONUCLEASE CAS1 1"/>
    <property type="match status" value="1"/>
</dbReference>
<feature type="binding site" evidence="10">
    <location>
        <position position="208"/>
    </location>
    <ligand>
        <name>Mn(2+)</name>
        <dbReference type="ChEBI" id="CHEBI:29035"/>
    </ligand>
</feature>
<dbReference type="GO" id="GO:0043571">
    <property type="term" value="P:maintenance of CRISPR repeat elements"/>
    <property type="evidence" value="ECO:0007669"/>
    <property type="project" value="UniProtKB-UniRule"/>
</dbReference>
<dbReference type="GO" id="GO:0016787">
    <property type="term" value="F:hydrolase activity"/>
    <property type="evidence" value="ECO:0007669"/>
    <property type="project" value="UniProtKB-KW"/>
</dbReference>
<dbReference type="Gene3D" id="3.100.10.20">
    <property type="entry name" value="CRISPR-associated endonuclease Cas1, N-terminal domain"/>
    <property type="match status" value="1"/>
</dbReference>
<evidence type="ECO:0000256" key="9">
    <source>
        <dbReference type="ARBA" id="ARBA00038592"/>
    </source>
</evidence>
<dbReference type="GO" id="GO:0003677">
    <property type="term" value="F:DNA binding"/>
    <property type="evidence" value="ECO:0007669"/>
    <property type="project" value="UniProtKB-KW"/>
</dbReference>
<organism evidence="11 12">
    <name type="scientific">Breznakibacter xylanolyticus</name>
    <dbReference type="NCBI Taxonomy" id="990"/>
    <lineage>
        <taxon>Bacteria</taxon>
        <taxon>Pseudomonadati</taxon>
        <taxon>Bacteroidota</taxon>
        <taxon>Bacteroidia</taxon>
        <taxon>Marinilabiliales</taxon>
        <taxon>Marinilabiliaceae</taxon>
        <taxon>Breznakibacter</taxon>
    </lineage>
</organism>
<comment type="subunit">
    <text evidence="9 10">Homodimer, forms a heterotetramer with a Cas2 homodimer.</text>
</comment>
<evidence type="ECO:0000256" key="8">
    <source>
        <dbReference type="ARBA" id="ARBA00023211"/>
    </source>
</evidence>